<gene>
    <name evidence="7" type="ORF">HGRIS_013576</name>
</gene>
<feature type="compositionally biased region" description="Low complexity" evidence="5">
    <location>
        <begin position="335"/>
        <end position="362"/>
    </location>
</feature>
<keyword evidence="2 4" id="KW-0863">Zinc-finger</keyword>
<evidence type="ECO:0000256" key="1">
    <source>
        <dbReference type="ARBA" id="ARBA00022723"/>
    </source>
</evidence>
<dbReference type="Pfam" id="PF01363">
    <property type="entry name" value="FYVE"/>
    <property type="match status" value="1"/>
</dbReference>
<keyword evidence="1" id="KW-0479">Metal-binding</keyword>
<dbReference type="InterPro" id="IPR013083">
    <property type="entry name" value="Znf_RING/FYVE/PHD"/>
</dbReference>
<feature type="region of interest" description="Disordered" evidence="5">
    <location>
        <begin position="1"/>
        <end position="54"/>
    </location>
</feature>
<feature type="compositionally biased region" description="Polar residues" evidence="5">
    <location>
        <begin position="21"/>
        <end position="31"/>
    </location>
</feature>
<feature type="region of interest" description="Disordered" evidence="5">
    <location>
        <begin position="69"/>
        <end position="396"/>
    </location>
</feature>
<accession>A0ABR3IW80</accession>
<feature type="compositionally biased region" description="Low complexity" evidence="5">
    <location>
        <begin position="161"/>
        <end position="185"/>
    </location>
</feature>
<feature type="compositionally biased region" description="Polar residues" evidence="5">
    <location>
        <begin position="300"/>
        <end position="319"/>
    </location>
</feature>
<feature type="compositionally biased region" description="Polar residues" evidence="5">
    <location>
        <begin position="220"/>
        <end position="245"/>
    </location>
</feature>
<proteinExistence type="predicted"/>
<evidence type="ECO:0000256" key="3">
    <source>
        <dbReference type="ARBA" id="ARBA00022833"/>
    </source>
</evidence>
<feature type="region of interest" description="Disordered" evidence="5">
    <location>
        <begin position="739"/>
        <end position="760"/>
    </location>
</feature>
<sequence length="835" mass="89993">MTENVSYVPYQAYKSKRHSRNFSGPAQGLNQSPPPRSRPTSFIEVVPSLTPSGEEKEVVEAILSQELRPPTNGLKDVIVDFSKPSTPNGFVISESVEFNAPRRSPSPNQARSASPSLAHDDTSKAGPLKAPEIAVTAPVESASMTSGSAQEMQGNSQLNESKLTLSTPSSSSPAASTSAASQSSKPPLPAIRKSSTFRHVPLRARNPLPSSPLRPGASAHSRTVSQPSQPVLELSTPSRLSSSVGPTRPVDAPSGFTHGKERATASASTTPSTSPRSVHKPLPLHPGHTHSKSADIQPPRSLTPNGTLTPPPRTSSLLNVSSPSSTPPPPPHAPPAAIQPQASSSSTASVPTSVVTPFSPRSAAGSPLPSHRAPAITRTPAPYRPGFQPKGVYRPRTDEFVDARRATHDAGAARIERTKLERRFEKLVALHFPPPDEAGPPGEKHGGPSGKDGHSQRPGPGSGRRASSFFDLDLSELRSSIGNVDPSDLWRGIMMQGQAGRGGKNDTRAAEQRITPWEEDSTITKCPLCSASFHPLTNRKHHCRLCGKIICSLPVKRPQRSLPCSLLFVVDPKTRMVEEVGEGVDYGVRRRRTTSGSVDAGKGPLGSAPETEEEKFLKGVRICRDCRPVLLRQQYQQEMSQLPPFARLYEVFITLEKEIEASLPQFQELLLSLNHDDHPTKEVMAARKRLLDAFAQYDALAKRIRRLPCPSGGSQDRIQLAVMTRANLFLQKHMFPLQSLPKRDKHSSSPKTLTPTAPAIDPDSALVHALQPLLEQEALLESYVEEANAHRKFEDAKTLKVSLAEIRAEIAHVTAKAGAEGGMQQAGKKRAGKGK</sequence>
<dbReference type="CDD" id="cd15737">
    <property type="entry name" value="FYVE2_Vac1p_like"/>
    <property type="match status" value="1"/>
</dbReference>
<evidence type="ECO:0000256" key="5">
    <source>
        <dbReference type="SAM" id="MobiDB-lite"/>
    </source>
</evidence>
<feature type="domain" description="FYVE-type" evidence="6">
    <location>
        <begin position="520"/>
        <end position="631"/>
    </location>
</feature>
<reference evidence="8" key="1">
    <citation type="submission" date="2024-06" db="EMBL/GenBank/DDBJ databases">
        <title>Multi-omics analyses provide insights into the biosynthesis of the anticancer antibiotic pleurotin in Hohenbuehelia grisea.</title>
        <authorList>
            <person name="Weaver J.A."/>
            <person name="Alberti F."/>
        </authorList>
    </citation>
    <scope>NUCLEOTIDE SEQUENCE [LARGE SCALE GENOMIC DNA]</scope>
    <source>
        <strain evidence="8">T-177</strain>
    </source>
</reference>
<dbReference type="PANTHER" id="PTHR23164">
    <property type="entry name" value="EARLY ENDOSOME ANTIGEN 1"/>
    <property type="match status" value="1"/>
</dbReference>
<dbReference type="InterPro" id="IPR036531">
    <property type="entry name" value="Rbsn_Rab-bd_sf"/>
</dbReference>
<dbReference type="Pfam" id="PF11464">
    <property type="entry name" value="Rbsn"/>
    <property type="match status" value="1"/>
</dbReference>
<evidence type="ECO:0000256" key="4">
    <source>
        <dbReference type="PROSITE-ProRule" id="PRU00091"/>
    </source>
</evidence>
<evidence type="ECO:0000256" key="2">
    <source>
        <dbReference type="ARBA" id="ARBA00022771"/>
    </source>
</evidence>
<evidence type="ECO:0000313" key="7">
    <source>
        <dbReference type="EMBL" id="KAL0947471.1"/>
    </source>
</evidence>
<dbReference type="InterPro" id="IPR000306">
    <property type="entry name" value="Znf_FYVE"/>
</dbReference>
<dbReference type="InterPro" id="IPR011011">
    <property type="entry name" value="Znf_FYVE_PHD"/>
</dbReference>
<organism evidence="7 8">
    <name type="scientific">Hohenbuehelia grisea</name>
    <dbReference type="NCBI Taxonomy" id="104357"/>
    <lineage>
        <taxon>Eukaryota</taxon>
        <taxon>Fungi</taxon>
        <taxon>Dikarya</taxon>
        <taxon>Basidiomycota</taxon>
        <taxon>Agaricomycotina</taxon>
        <taxon>Agaricomycetes</taxon>
        <taxon>Agaricomycetidae</taxon>
        <taxon>Agaricales</taxon>
        <taxon>Pleurotineae</taxon>
        <taxon>Pleurotaceae</taxon>
        <taxon>Hohenbuehelia</taxon>
    </lineage>
</organism>
<evidence type="ECO:0000313" key="8">
    <source>
        <dbReference type="Proteomes" id="UP001556367"/>
    </source>
</evidence>
<dbReference type="Proteomes" id="UP001556367">
    <property type="component" value="Unassembled WGS sequence"/>
</dbReference>
<dbReference type="SMART" id="SM00064">
    <property type="entry name" value="FYVE"/>
    <property type="match status" value="1"/>
</dbReference>
<comment type="caution">
    <text evidence="7">The sequence shown here is derived from an EMBL/GenBank/DDBJ whole genome shotgun (WGS) entry which is preliminary data.</text>
</comment>
<evidence type="ECO:0000259" key="6">
    <source>
        <dbReference type="PROSITE" id="PS50178"/>
    </source>
</evidence>
<dbReference type="InterPro" id="IPR017455">
    <property type="entry name" value="Znf_FYVE-rel"/>
</dbReference>
<dbReference type="EMBL" id="JASNQZ010000015">
    <property type="protein sequence ID" value="KAL0947471.1"/>
    <property type="molecule type" value="Genomic_DNA"/>
</dbReference>
<feature type="compositionally biased region" description="Pro residues" evidence="5">
    <location>
        <begin position="325"/>
        <end position="334"/>
    </location>
</feature>
<feature type="compositionally biased region" description="Low complexity" evidence="5">
    <location>
        <begin position="264"/>
        <end position="276"/>
    </location>
</feature>
<keyword evidence="3" id="KW-0862">Zinc</keyword>
<dbReference type="Gene3D" id="3.30.40.10">
    <property type="entry name" value="Zinc/RING finger domain, C3HC4 (zinc finger)"/>
    <property type="match status" value="1"/>
</dbReference>
<keyword evidence="8" id="KW-1185">Reference proteome</keyword>
<feature type="compositionally biased region" description="Polar residues" evidence="5">
    <location>
        <begin position="142"/>
        <end position="160"/>
    </location>
</feature>
<name>A0ABR3IW80_9AGAR</name>
<feature type="region of interest" description="Disordered" evidence="5">
    <location>
        <begin position="431"/>
        <end position="467"/>
    </location>
</feature>
<protein>
    <recommendedName>
        <fullName evidence="6">FYVE-type domain-containing protein</fullName>
    </recommendedName>
</protein>
<feature type="compositionally biased region" description="Polar residues" evidence="5">
    <location>
        <begin position="105"/>
        <end position="115"/>
    </location>
</feature>
<dbReference type="SUPFAM" id="SSF57903">
    <property type="entry name" value="FYVE/PHD zinc finger"/>
    <property type="match status" value="1"/>
</dbReference>
<feature type="compositionally biased region" description="Basic and acidic residues" evidence="5">
    <location>
        <begin position="442"/>
        <end position="455"/>
    </location>
</feature>
<dbReference type="PANTHER" id="PTHR23164:SF30">
    <property type="entry name" value="EARLY ENDOSOME ANTIGEN 1"/>
    <property type="match status" value="1"/>
</dbReference>
<dbReference type="SUPFAM" id="SSF140125">
    <property type="entry name" value="Rabenosyn-5 Rab-binding domain-like"/>
    <property type="match status" value="1"/>
</dbReference>
<dbReference type="InterPro" id="IPR021565">
    <property type="entry name" value="Rbsn_Rab-bd"/>
</dbReference>
<dbReference type="PROSITE" id="PS50178">
    <property type="entry name" value="ZF_FYVE"/>
    <property type="match status" value="1"/>
</dbReference>